<keyword evidence="6 7" id="KW-0234">DNA repair</keyword>
<keyword evidence="4 7" id="KW-0862">Zinc</keyword>
<sequence>MYPKSLQDVVDALRILPGVGQKTALRMALYLLERNQNGAKSISRALDYAVNTIQKCSQCRNLTDNDICDDCLDMSRDESLLCVVENPVDVFALRQSIEYKGRYFVLFGRLSPLDGIGPHELGLDLLESRLSEGVIKEIILATNTTVEGEATAHYIAEIAKQYDIAVSRIAHGVPLGGELEYLDGGTLSHAFSARKSY</sequence>
<dbReference type="HAMAP" id="MF_00017">
    <property type="entry name" value="RecR"/>
    <property type="match status" value="1"/>
</dbReference>
<dbReference type="EMBL" id="QEWW01000009">
    <property type="protein sequence ID" value="PWD83677.1"/>
    <property type="molecule type" value="Genomic_DNA"/>
</dbReference>
<keyword evidence="1 7" id="KW-0479">Metal-binding</keyword>
<accession>A0A2U2AKQ9</accession>
<dbReference type="EMBL" id="QEWV01000009">
    <property type="protein sequence ID" value="PWD90560.1"/>
    <property type="molecule type" value="Genomic_DNA"/>
</dbReference>
<evidence type="ECO:0000313" key="11">
    <source>
        <dbReference type="Proteomes" id="UP000245059"/>
    </source>
</evidence>
<dbReference type="SMART" id="SM00493">
    <property type="entry name" value="TOPRIM"/>
    <property type="match status" value="1"/>
</dbReference>
<dbReference type="InterPro" id="IPR006171">
    <property type="entry name" value="TOPRIM_dom"/>
</dbReference>
<dbReference type="GO" id="GO:0003677">
    <property type="term" value="F:DNA binding"/>
    <property type="evidence" value="ECO:0007669"/>
    <property type="project" value="UniProtKB-UniRule"/>
</dbReference>
<dbReference type="PANTHER" id="PTHR30446">
    <property type="entry name" value="RECOMBINATION PROTEIN RECR"/>
    <property type="match status" value="1"/>
</dbReference>
<evidence type="ECO:0000256" key="7">
    <source>
        <dbReference type="HAMAP-Rule" id="MF_00017"/>
    </source>
</evidence>
<evidence type="ECO:0000256" key="5">
    <source>
        <dbReference type="ARBA" id="ARBA00023172"/>
    </source>
</evidence>
<protein>
    <recommendedName>
        <fullName evidence="7">Recombination protein RecR</fullName>
    </recommendedName>
</protein>
<evidence type="ECO:0000259" key="8">
    <source>
        <dbReference type="PROSITE" id="PS50880"/>
    </source>
</evidence>
<dbReference type="AlphaFoldDB" id="A0A2U2AKQ9"/>
<evidence type="ECO:0000256" key="6">
    <source>
        <dbReference type="ARBA" id="ARBA00023204"/>
    </source>
</evidence>
<dbReference type="Gene3D" id="1.10.8.420">
    <property type="entry name" value="RecR Domain 1"/>
    <property type="match status" value="1"/>
</dbReference>
<dbReference type="OrthoDB" id="9802672at2"/>
<proteinExistence type="inferred from homology"/>
<evidence type="ECO:0000256" key="4">
    <source>
        <dbReference type="ARBA" id="ARBA00022833"/>
    </source>
</evidence>
<dbReference type="GO" id="GO:0008270">
    <property type="term" value="F:zinc ion binding"/>
    <property type="evidence" value="ECO:0007669"/>
    <property type="project" value="UniProtKB-KW"/>
</dbReference>
<reference evidence="11 12" key="2">
    <citation type="submission" date="2018-05" db="EMBL/GenBank/DDBJ databases">
        <title>Ignatzschineria dubaiensis sp. nov., isolated from necrotic foot tissues of dromedaries (Camelus dromedarius) and associated maggots in Dubai, United Arab Emirates.</title>
        <authorList>
            <person name="Tsang C.C."/>
            <person name="Tang J.Y.M."/>
            <person name="Fong J.Y.H."/>
            <person name="Kinne J."/>
            <person name="Lee H.H."/>
            <person name="Joseph M."/>
            <person name="Jose S."/>
            <person name="Schuster R.K."/>
            <person name="Tang Y."/>
            <person name="Sivakumar S."/>
            <person name="Chen J.H.K."/>
            <person name="Teng J.L.L."/>
            <person name="Lau S.K.P."/>
            <person name="Wernery U."/>
            <person name="Woo P.C.Y."/>
        </authorList>
    </citation>
    <scope>NUCLEOTIDE SEQUENCE [LARGE SCALE GENOMIC DNA]</scope>
    <source>
        <strain evidence="11">UAE-HKU57</strain>
        <strain evidence="12">UAE-HKU58</strain>
    </source>
</reference>
<dbReference type="Pfam" id="PF21175">
    <property type="entry name" value="RecR_C"/>
    <property type="match status" value="1"/>
</dbReference>
<evidence type="ECO:0000256" key="3">
    <source>
        <dbReference type="ARBA" id="ARBA00022771"/>
    </source>
</evidence>
<evidence type="ECO:0000313" key="10">
    <source>
        <dbReference type="EMBL" id="PWD90560.1"/>
    </source>
</evidence>
<dbReference type="PROSITE" id="PS50880">
    <property type="entry name" value="TOPRIM"/>
    <property type="match status" value="1"/>
</dbReference>
<evidence type="ECO:0000256" key="1">
    <source>
        <dbReference type="ARBA" id="ARBA00022723"/>
    </source>
</evidence>
<keyword evidence="5 7" id="KW-0233">DNA recombination</keyword>
<feature type="domain" description="Toprim" evidence="8">
    <location>
        <begin position="79"/>
        <end position="174"/>
    </location>
</feature>
<dbReference type="PANTHER" id="PTHR30446:SF0">
    <property type="entry name" value="RECOMBINATION PROTEIN RECR"/>
    <property type="match status" value="1"/>
</dbReference>
<keyword evidence="3 7" id="KW-0863">Zinc-finger</keyword>
<comment type="function">
    <text evidence="7">May play a role in DNA repair. It seems to be involved in an RecBC-independent recombinational process of DNA repair. It may act with RecF and RecO.</text>
</comment>
<evidence type="ECO:0000256" key="2">
    <source>
        <dbReference type="ARBA" id="ARBA00022763"/>
    </source>
</evidence>
<dbReference type="GO" id="GO:0006281">
    <property type="term" value="P:DNA repair"/>
    <property type="evidence" value="ECO:0007669"/>
    <property type="project" value="UniProtKB-UniRule"/>
</dbReference>
<dbReference type="Proteomes" id="UP000245217">
    <property type="component" value="Unassembled WGS sequence"/>
</dbReference>
<dbReference type="FunFam" id="3.40.1360.10:FF:000001">
    <property type="entry name" value="Recombination protein RecR"/>
    <property type="match status" value="1"/>
</dbReference>
<dbReference type="Pfam" id="PF13662">
    <property type="entry name" value="Toprim_4"/>
    <property type="match status" value="1"/>
</dbReference>
<dbReference type="InterPro" id="IPR000093">
    <property type="entry name" value="DNA_Rcmb_RecR"/>
</dbReference>
<dbReference type="CDD" id="cd01025">
    <property type="entry name" value="TOPRIM_recR"/>
    <property type="match status" value="1"/>
</dbReference>
<reference evidence="9" key="1">
    <citation type="journal article" date="2018" name="Genome Announc.">
        <title>Ignatzschineria cameli sp. nov., isolated from necrotic foot tissue of dromedaries (Camelus dromedarius) and associated maggots (Wohlfahrtia species) in Dubai.</title>
        <authorList>
            <person name="Tsang C.C."/>
            <person name="Tang J.Y."/>
            <person name="Fong J.Y."/>
            <person name="Kinne J."/>
            <person name="Lee H.H."/>
            <person name="Joseph M."/>
            <person name="Jose S."/>
            <person name="Schuster R.K."/>
            <person name="Tang Y."/>
            <person name="Sivakumar S."/>
            <person name="Chen J.H."/>
            <person name="Teng J.L."/>
            <person name="Lau S.K."/>
            <person name="Wernery U."/>
            <person name="Woo P.C."/>
        </authorList>
    </citation>
    <scope>NUCLEOTIDE SEQUENCE</scope>
    <source>
        <strain evidence="9">UAE-HKU57</strain>
        <strain evidence="10">UAE-HKU58</strain>
    </source>
</reference>
<dbReference type="Gene3D" id="6.10.250.240">
    <property type="match status" value="1"/>
</dbReference>
<comment type="caution">
    <text evidence="9">The sequence shown here is derived from an EMBL/GenBank/DDBJ whole genome shotgun (WGS) entry which is preliminary data.</text>
</comment>
<dbReference type="InterPro" id="IPR034137">
    <property type="entry name" value="TOPRIM_RecR"/>
</dbReference>
<evidence type="ECO:0000313" key="9">
    <source>
        <dbReference type="EMBL" id="PWD83677.1"/>
    </source>
</evidence>
<organism evidence="9 11">
    <name type="scientific">Ignatzschineria cameli</name>
    <dbReference type="NCBI Taxonomy" id="2182793"/>
    <lineage>
        <taxon>Bacteria</taxon>
        <taxon>Pseudomonadati</taxon>
        <taxon>Pseudomonadota</taxon>
        <taxon>Gammaproteobacteria</taxon>
        <taxon>Cardiobacteriales</taxon>
        <taxon>Ignatzschineriaceae</taxon>
        <taxon>Ignatzschineria</taxon>
    </lineage>
</organism>
<dbReference type="SUPFAM" id="SSF111304">
    <property type="entry name" value="Recombination protein RecR"/>
    <property type="match status" value="1"/>
</dbReference>
<dbReference type="RefSeq" id="WP_109202106.1">
    <property type="nucleotide sequence ID" value="NZ_QEWS01000010.1"/>
</dbReference>
<dbReference type="Proteomes" id="UP000245059">
    <property type="component" value="Unassembled WGS sequence"/>
</dbReference>
<evidence type="ECO:0000313" key="12">
    <source>
        <dbReference type="Proteomes" id="UP000245217"/>
    </source>
</evidence>
<dbReference type="GO" id="GO:0006310">
    <property type="term" value="P:DNA recombination"/>
    <property type="evidence" value="ECO:0007669"/>
    <property type="project" value="UniProtKB-UniRule"/>
</dbReference>
<feature type="zinc finger region" description="C4-type" evidence="7">
    <location>
        <begin position="56"/>
        <end position="71"/>
    </location>
</feature>
<name>A0A2U2AKQ9_9GAMM</name>
<keyword evidence="2 7" id="KW-0227">DNA damage</keyword>
<keyword evidence="12" id="KW-1185">Reference proteome</keyword>
<comment type="similarity">
    <text evidence="7">Belongs to the RecR family.</text>
</comment>
<gene>
    <name evidence="7" type="primary">recR</name>
    <name evidence="9" type="ORF">DC077_09195</name>
    <name evidence="10" type="ORF">DC078_08415</name>
</gene>
<dbReference type="InterPro" id="IPR023627">
    <property type="entry name" value="Rcmb_RecR"/>
</dbReference>
<dbReference type="NCBIfam" id="TIGR00615">
    <property type="entry name" value="recR"/>
    <property type="match status" value="1"/>
</dbReference>
<dbReference type="Gene3D" id="3.40.1360.10">
    <property type="match status" value="1"/>
</dbReference>
<dbReference type="Pfam" id="PF21176">
    <property type="entry name" value="RecR_HhH"/>
    <property type="match status" value="1"/>
</dbReference>